<gene>
    <name evidence="1" type="ORF">BV912_10520</name>
</gene>
<dbReference type="EMBL" id="MTAB01000030">
    <property type="protein sequence ID" value="OSI17899.1"/>
    <property type="molecule type" value="Genomic_DNA"/>
</dbReference>
<proteinExistence type="predicted"/>
<dbReference type="Proteomes" id="UP000193303">
    <property type="component" value="Unassembled WGS sequence"/>
</dbReference>
<sequence>MICTFSNWVLNPRFTLLNVRAGNKRNGLADWQFEPAGIKPPVPLFPVGKVQQGNADVKTPPDKG</sequence>
<dbReference type="AlphaFoldDB" id="A0A1X3DD46"/>
<comment type="caution">
    <text evidence="1">The sequence shown here is derived from an EMBL/GenBank/DDBJ whole genome shotgun (WGS) entry which is preliminary data.</text>
</comment>
<protein>
    <submittedName>
        <fullName evidence="1">Uncharacterized protein</fullName>
    </submittedName>
</protein>
<organism evidence="1 2">
    <name type="scientific">Neisseria dumasiana</name>
    <dbReference type="NCBI Taxonomy" id="1931275"/>
    <lineage>
        <taxon>Bacteria</taxon>
        <taxon>Pseudomonadati</taxon>
        <taxon>Pseudomonadota</taxon>
        <taxon>Betaproteobacteria</taxon>
        <taxon>Neisseriales</taxon>
        <taxon>Neisseriaceae</taxon>
        <taxon>Neisseria</taxon>
    </lineage>
</organism>
<evidence type="ECO:0000313" key="1">
    <source>
        <dbReference type="EMBL" id="OSI17899.1"/>
    </source>
</evidence>
<reference evidence="2" key="1">
    <citation type="submission" date="2017-01" db="EMBL/GenBank/DDBJ databases">
        <authorList>
            <person name="Mah S.A."/>
            <person name="Swanson W.J."/>
            <person name="Moy G.W."/>
            <person name="Vacquier V.D."/>
        </authorList>
    </citation>
    <scope>NUCLEOTIDE SEQUENCE [LARGE SCALE GENOMIC DNA]</scope>
    <source>
        <strain evidence="2">124861</strain>
    </source>
</reference>
<accession>A0A1X3DD46</accession>
<evidence type="ECO:0000313" key="2">
    <source>
        <dbReference type="Proteomes" id="UP000193303"/>
    </source>
</evidence>
<name>A0A1X3DD46_9NEIS</name>